<name>A0A7T3RC98_9SPIR</name>
<reference evidence="1 2" key="1">
    <citation type="submission" date="2020-11" db="EMBL/GenBank/DDBJ databases">
        <title>Treponema Peruensis nv. sp., first commensal Treponema isolated from human feces.</title>
        <authorList>
            <person name="Belkhou C."/>
            <person name="Raes J."/>
        </authorList>
    </citation>
    <scope>NUCLEOTIDE SEQUENCE [LARGE SCALE GENOMIC DNA]</scope>
    <source>
        <strain evidence="1 2">RCC2812</strain>
    </source>
</reference>
<dbReference type="RefSeq" id="WP_198442162.1">
    <property type="nucleotide sequence ID" value="NZ_CBCSHE010000001.1"/>
</dbReference>
<dbReference type="AlphaFoldDB" id="A0A7T3RC98"/>
<evidence type="ECO:0000313" key="2">
    <source>
        <dbReference type="Proteomes" id="UP000595224"/>
    </source>
</evidence>
<dbReference type="Proteomes" id="UP000595224">
    <property type="component" value="Chromosome"/>
</dbReference>
<proteinExistence type="predicted"/>
<evidence type="ECO:0000313" key="1">
    <source>
        <dbReference type="EMBL" id="QQA00405.1"/>
    </source>
</evidence>
<sequence>MLKKLAAYAFISVFAVLPFFAEYNRAGIPDSAEIRSGITDAWLEAPVSSLKSKPSELKENSAGTVFQIRMEERMDSIAVIVAPRSFIDVDIVEDGKVSDSVRAAVYPECSPGSWVLYRNKKNGEPQKIRWYFNTDSDVYVQFEESQNRTVAQLVVCGLYAAHSVPVGIAFTRLYSASFADVLRWTKTSLPWEKVSVVTGQYHEIIQMAQVIRENIPLFDYTEDVCYDSDGTRKFITTGKKYTVPDKDGNPVEPPENGRITVGGAGFLKWIADGIVKPLSGSALKLEGLAAPTVLFSELGKNGVISQEWNLTLALDWTRNLASQIYSVRAGKDYVFSECGVDVEENFFSGAVDDSASAKRYHYVPDSGYPPQSLKALLYVLSVRDPGWFYLAAIRQQSSIKPDELVFNGCAALFPYFDDAGKFKCAVFMNGGEVPLEKFISDNSSSFIHLERVRATDYFFPVN</sequence>
<gene>
    <name evidence="1" type="ORF">IWA51_09000</name>
</gene>
<dbReference type="KEGG" id="tper:IWA51_09000"/>
<accession>A0A7T3RC98</accession>
<protein>
    <submittedName>
        <fullName evidence="1">Uncharacterized protein</fullName>
    </submittedName>
</protein>
<keyword evidence="2" id="KW-1185">Reference proteome</keyword>
<organism evidence="1 2">
    <name type="scientific">Treponema peruense</name>
    <dbReference type="NCBI Taxonomy" id="2787628"/>
    <lineage>
        <taxon>Bacteria</taxon>
        <taxon>Pseudomonadati</taxon>
        <taxon>Spirochaetota</taxon>
        <taxon>Spirochaetia</taxon>
        <taxon>Spirochaetales</taxon>
        <taxon>Treponemataceae</taxon>
        <taxon>Treponema</taxon>
    </lineage>
</organism>
<dbReference type="EMBL" id="CP064936">
    <property type="protein sequence ID" value="QQA00405.1"/>
    <property type="molecule type" value="Genomic_DNA"/>
</dbReference>